<dbReference type="GO" id="GO:0000977">
    <property type="term" value="F:RNA polymerase II transcription regulatory region sequence-specific DNA binding"/>
    <property type="evidence" value="ECO:0007669"/>
    <property type="project" value="TreeGrafter"/>
</dbReference>
<dbReference type="Proteomes" id="UP000663881">
    <property type="component" value="Unassembled WGS sequence"/>
</dbReference>
<dbReference type="InterPro" id="IPR000967">
    <property type="entry name" value="Znf_NFX1"/>
</dbReference>
<comment type="caution">
    <text evidence="7">The sequence shown here is derived from an EMBL/GenBank/DDBJ whole genome shotgun (WGS) entry which is preliminary data.</text>
</comment>
<feature type="domain" description="NF-X1-type" evidence="6">
    <location>
        <begin position="95"/>
        <end position="111"/>
    </location>
</feature>
<proteinExistence type="inferred from homology"/>
<reference evidence="7" key="1">
    <citation type="submission" date="2021-02" db="EMBL/GenBank/DDBJ databases">
        <authorList>
            <person name="Nowell W R."/>
        </authorList>
    </citation>
    <scope>NUCLEOTIDE SEQUENCE</scope>
</reference>
<dbReference type="InterPro" id="IPR034078">
    <property type="entry name" value="NFX1_fam"/>
</dbReference>
<evidence type="ECO:0000313" key="8">
    <source>
        <dbReference type="Proteomes" id="UP000663881"/>
    </source>
</evidence>
<dbReference type="GO" id="GO:0008270">
    <property type="term" value="F:zinc ion binding"/>
    <property type="evidence" value="ECO:0007669"/>
    <property type="project" value="UniProtKB-KW"/>
</dbReference>
<evidence type="ECO:0000256" key="5">
    <source>
        <dbReference type="ARBA" id="ARBA00022833"/>
    </source>
</evidence>
<dbReference type="AlphaFoldDB" id="A0A820QS86"/>
<dbReference type="CDD" id="cd06008">
    <property type="entry name" value="NF-X1-zinc-finger"/>
    <property type="match status" value="1"/>
</dbReference>
<feature type="non-terminal residue" evidence="7">
    <location>
        <position position="1"/>
    </location>
</feature>
<dbReference type="SMART" id="SM00438">
    <property type="entry name" value="ZnF_NFX"/>
    <property type="match status" value="2"/>
</dbReference>
<evidence type="ECO:0000259" key="6">
    <source>
        <dbReference type="SMART" id="SM00438"/>
    </source>
</evidence>
<name>A0A820QS86_9BILA</name>
<dbReference type="PANTHER" id="PTHR12360">
    <property type="entry name" value="NUCLEAR TRANSCRIPTION FACTOR, X-BOX BINDING 1 NFX1"/>
    <property type="match status" value="1"/>
</dbReference>
<dbReference type="GO" id="GO:0000981">
    <property type="term" value="F:DNA-binding transcription factor activity, RNA polymerase II-specific"/>
    <property type="evidence" value="ECO:0007669"/>
    <property type="project" value="TreeGrafter"/>
</dbReference>
<accession>A0A820QS86</accession>
<feature type="non-terminal residue" evidence="7">
    <location>
        <position position="111"/>
    </location>
</feature>
<keyword evidence="5" id="KW-0862">Zinc</keyword>
<keyword evidence="4" id="KW-0863">Zinc-finger</keyword>
<evidence type="ECO:0000256" key="4">
    <source>
        <dbReference type="ARBA" id="ARBA00022771"/>
    </source>
</evidence>
<evidence type="ECO:0000256" key="2">
    <source>
        <dbReference type="ARBA" id="ARBA00022723"/>
    </source>
</evidence>
<evidence type="ECO:0000256" key="3">
    <source>
        <dbReference type="ARBA" id="ARBA00022737"/>
    </source>
</evidence>
<dbReference type="PANTHER" id="PTHR12360:SF1">
    <property type="entry name" value="NF-X1-TYPE ZINC FINGER PROTEIN NFXL1"/>
    <property type="match status" value="1"/>
</dbReference>
<feature type="domain" description="NF-X1-type" evidence="6">
    <location>
        <begin position="41"/>
        <end position="60"/>
    </location>
</feature>
<gene>
    <name evidence="7" type="ORF">OKA104_LOCUS52797</name>
</gene>
<evidence type="ECO:0000313" key="7">
    <source>
        <dbReference type="EMBL" id="CAF4426009.1"/>
    </source>
</evidence>
<dbReference type="GO" id="GO:0005634">
    <property type="term" value="C:nucleus"/>
    <property type="evidence" value="ECO:0007669"/>
    <property type="project" value="InterPro"/>
</dbReference>
<dbReference type="Pfam" id="PF01422">
    <property type="entry name" value="zf-NF-X1"/>
    <property type="match status" value="2"/>
</dbReference>
<sequence>HVYHVKKTSIRPCQCGKTKAVRNCNELNFQCDQPCNQLLNCQIHHCKRICHKGECGSCPRQGLRTCPCGKTKYENLPCSEDVPTCGDTCDRKLDCGLHRCLHRCHTGDCES</sequence>
<organism evidence="7 8">
    <name type="scientific">Adineta steineri</name>
    <dbReference type="NCBI Taxonomy" id="433720"/>
    <lineage>
        <taxon>Eukaryota</taxon>
        <taxon>Metazoa</taxon>
        <taxon>Spiralia</taxon>
        <taxon>Gnathifera</taxon>
        <taxon>Rotifera</taxon>
        <taxon>Eurotatoria</taxon>
        <taxon>Bdelloidea</taxon>
        <taxon>Adinetida</taxon>
        <taxon>Adinetidae</taxon>
        <taxon>Adineta</taxon>
    </lineage>
</organism>
<comment type="similarity">
    <text evidence="1">Belongs to the NFX1 family.</text>
</comment>
<keyword evidence="3" id="KW-0677">Repeat</keyword>
<evidence type="ECO:0000256" key="1">
    <source>
        <dbReference type="ARBA" id="ARBA00007269"/>
    </source>
</evidence>
<dbReference type="EMBL" id="CAJOAY010031495">
    <property type="protein sequence ID" value="CAF4426009.1"/>
    <property type="molecule type" value="Genomic_DNA"/>
</dbReference>
<protein>
    <recommendedName>
        <fullName evidence="6">NF-X1-type domain-containing protein</fullName>
    </recommendedName>
</protein>
<keyword evidence="2" id="KW-0479">Metal-binding</keyword>